<evidence type="ECO:0000313" key="3">
    <source>
        <dbReference type="Proteomes" id="UP000501830"/>
    </source>
</evidence>
<gene>
    <name evidence="2" type="ORF">G7058_09190</name>
</gene>
<dbReference type="Proteomes" id="UP000501830">
    <property type="component" value="Chromosome"/>
</dbReference>
<dbReference type="RefSeq" id="WP_166063259.1">
    <property type="nucleotide sequence ID" value="NZ_CP049889.1"/>
</dbReference>
<dbReference type="Pfam" id="PF00583">
    <property type="entry name" value="Acetyltransf_1"/>
    <property type="match status" value="1"/>
</dbReference>
<dbReference type="GeneID" id="94553457"/>
<dbReference type="EMBL" id="CP049889">
    <property type="protein sequence ID" value="QIK52195.1"/>
    <property type="molecule type" value="Genomic_DNA"/>
</dbReference>
<dbReference type="PROSITE" id="PS51186">
    <property type="entry name" value="GNAT"/>
    <property type="match status" value="1"/>
</dbReference>
<proteinExistence type="predicted"/>
<dbReference type="GO" id="GO:0016747">
    <property type="term" value="F:acyltransferase activity, transferring groups other than amino-acyl groups"/>
    <property type="evidence" value="ECO:0007669"/>
    <property type="project" value="InterPro"/>
</dbReference>
<protein>
    <submittedName>
        <fullName evidence="2">GNAT family N-acetyltransferase</fullName>
    </submittedName>
</protein>
<feature type="domain" description="N-acetyltransferase" evidence="1">
    <location>
        <begin position="1"/>
        <end position="168"/>
    </location>
</feature>
<accession>A0A6G7WIT9</accession>
<dbReference type="SUPFAM" id="SSF55729">
    <property type="entry name" value="Acyl-CoA N-acyltransferases (Nat)"/>
    <property type="match status" value="1"/>
</dbReference>
<organism evidence="2 3">
    <name type="scientific">Jeotgalibaca porci</name>
    <dbReference type="NCBI Taxonomy" id="1868793"/>
    <lineage>
        <taxon>Bacteria</taxon>
        <taxon>Bacillati</taxon>
        <taxon>Bacillota</taxon>
        <taxon>Bacilli</taxon>
        <taxon>Lactobacillales</taxon>
        <taxon>Carnobacteriaceae</taxon>
        <taxon>Jeotgalibaca</taxon>
    </lineage>
</organism>
<dbReference type="Gene3D" id="3.40.630.30">
    <property type="match status" value="1"/>
</dbReference>
<dbReference type="InterPro" id="IPR016181">
    <property type="entry name" value="Acyl_CoA_acyltransferase"/>
</dbReference>
<dbReference type="InterPro" id="IPR000182">
    <property type="entry name" value="GNAT_dom"/>
</dbReference>
<sequence length="168" mass="19098">MQFMKATAQDMPKIMEIINDAKAMLKANGIDQWQKGYPDEAVMMEDINNNDLYFAQVEGETVAILALVFDIDPNYLHIEEGKWLTDLPYSVIHRVAVGKEHLGKGIMGRIFAHSEELTLEKGLQSMRIDTHPENKSMQRALTKAGYAYCGHVFMSNGDLRYAYEKPLI</sequence>
<name>A0A6G7WIT9_9LACT</name>
<dbReference type="KEGG" id="jpo:G7058_09190"/>
<evidence type="ECO:0000259" key="1">
    <source>
        <dbReference type="PROSITE" id="PS51186"/>
    </source>
</evidence>
<keyword evidence="3" id="KW-1185">Reference proteome</keyword>
<keyword evidence="2" id="KW-0808">Transferase</keyword>
<evidence type="ECO:0000313" key="2">
    <source>
        <dbReference type="EMBL" id="QIK52195.1"/>
    </source>
</evidence>
<reference evidence="2 3" key="1">
    <citation type="journal article" date="2017" name="Int. J. Syst. Evol. Microbiol.">
        <title>Jeotgalibaca porci sp. nov. and Jeotgalibaca arthritidis sp. nov., isolated from pigs, and emended description of the genus Jeotgalibaca.</title>
        <authorList>
            <person name="Zamora L."/>
            <person name="Perez-Sancho M."/>
            <person name="Dominguez L."/>
            <person name="Fernandez-Garayzabal J.F."/>
            <person name="Vela A.I."/>
        </authorList>
    </citation>
    <scope>NUCLEOTIDE SEQUENCE [LARGE SCALE GENOMIC DNA]</scope>
    <source>
        <strain evidence="2 3">CCUG 69148</strain>
    </source>
</reference>
<dbReference type="AlphaFoldDB" id="A0A6G7WIT9"/>